<dbReference type="PANTHER" id="PTHR14969:SF13">
    <property type="entry name" value="AT30094P"/>
    <property type="match status" value="1"/>
</dbReference>
<reference evidence="3 4" key="1">
    <citation type="submission" date="2019-06" db="EMBL/GenBank/DDBJ databases">
        <authorList>
            <person name="Srinivasan S."/>
        </authorList>
    </citation>
    <scope>NUCLEOTIDE SEQUENCE [LARGE SCALE GENOMIC DNA]</scope>
    <source>
        <strain evidence="3 4">17J68-5</strain>
    </source>
</reference>
<dbReference type="AlphaFoldDB" id="A0A5B7ZZB0"/>
<dbReference type="InterPro" id="IPR000326">
    <property type="entry name" value="PAP2/HPO"/>
</dbReference>
<dbReference type="RefSeq" id="WP_139515556.1">
    <property type="nucleotide sequence ID" value="NZ_CP040896.1"/>
</dbReference>
<dbReference type="Gene3D" id="1.20.144.10">
    <property type="entry name" value="Phosphatidic acid phosphatase type 2/haloperoxidase"/>
    <property type="match status" value="1"/>
</dbReference>
<dbReference type="SMART" id="SM00014">
    <property type="entry name" value="acidPPc"/>
    <property type="match status" value="1"/>
</dbReference>
<keyword evidence="4" id="KW-1185">Reference proteome</keyword>
<evidence type="ECO:0000313" key="3">
    <source>
        <dbReference type="EMBL" id="QDA60378.1"/>
    </source>
</evidence>
<dbReference type="InterPro" id="IPR036938">
    <property type="entry name" value="PAP2/HPO_sf"/>
</dbReference>
<feature type="transmembrane region" description="Helical" evidence="1">
    <location>
        <begin position="157"/>
        <end position="181"/>
    </location>
</feature>
<feature type="domain" description="Phosphatidic acid phosphatase type 2/haloperoxidase" evidence="2">
    <location>
        <begin position="65"/>
        <end position="182"/>
    </location>
</feature>
<keyword evidence="1" id="KW-0472">Membrane</keyword>
<dbReference type="KEGG" id="hyj:FHG12_09775"/>
<proteinExistence type="predicted"/>
<name>A0A5B7ZZB0_9BACT</name>
<keyword evidence="1" id="KW-1133">Transmembrane helix</keyword>
<keyword evidence="1" id="KW-0812">Transmembrane</keyword>
<dbReference type="PANTHER" id="PTHR14969">
    <property type="entry name" value="SPHINGOSINE-1-PHOSPHATE PHOSPHOHYDROLASE"/>
    <property type="match status" value="1"/>
</dbReference>
<evidence type="ECO:0000259" key="2">
    <source>
        <dbReference type="SMART" id="SM00014"/>
    </source>
</evidence>
<dbReference type="Proteomes" id="UP000305398">
    <property type="component" value="Chromosome"/>
</dbReference>
<feature type="transmembrane region" description="Helical" evidence="1">
    <location>
        <begin position="125"/>
        <end position="150"/>
    </location>
</feature>
<gene>
    <name evidence="3" type="ORF">FHG12_09775</name>
</gene>
<evidence type="ECO:0000256" key="1">
    <source>
        <dbReference type="SAM" id="Phobius"/>
    </source>
</evidence>
<sequence length="234" mass="26379">MVNAFDREIILGVNRLVNQSKHLDEFINFLSYSDLVKGGVLMALVWWVWFQCKDAAAGCAPAQRVLLATLTGCLLGMAVTRTITHVAPYRDRPLHVAELHLKTVRGEIPADSNDTNSFPSDHATLFWALATGFFFISRRLGWAVAAYVLLFISFPRLYLGVHFPSDLLVGGLIGVVAVWITNRPWLHEHVFARVLVWGERYPSPFYMGLFLFTYQVGAMFNDVRVLLHAVFGTH</sequence>
<accession>A0A5B7ZZB0</accession>
<dbReference type="Pfam" id="PF01569">
    <property type="entry name" value="PAP2"/>
    <property type="match status" value="1"/>
</dbReference>
<organism evidence="3 4">
    <name type="scientific">Hymenobacter jejuensis</name>
    <dbReference type="NCBI Taxonomy" id="2502781"/>
    <lineage>
        <taxon>Bacteria</taxon>
        <taxon>Pseudomonadati</taxon>
        <taxon>Bacteroidota</taxon>
        <taxon>Cytophagia</taxon>
        <taxon>Cytophagales</taxon>
        <taxon>Hymenobacteraceae</taxon>
        <taxon>Hymenobacter</taxon>
    </lineage>
</organism>
<dbReference type="OrthoDB" id="9789113at2"/>
<dbReference type="EMBL" id="CP040896">
    <property type="protein sequence ID" value="QDA60378.1"/>
    <property type="molecule type" value="Genomic_DNA"/>
</dbReference>
<dbReference type="SUPFAM" id="SSF48317">
    <property type="entry name" value="Acid phosphatase/Vanadium-dependent haloperoxidase"/>
    <property type="match status" value="1"/>
</dbReference>
<feature type="transmembrane region" description="Helical" evidence="1">
    <location>
        <begin position="201"/>
        <end position="220"/>
    </location>
</feature>
<protein>
    <submittedName>
        <fullName evidence="3">Phosphatase PAP2 family protein</fullName>
    </submittedName>
</protein>
<evidence type="ECO:0000313" key="4">
    <source>
        <dbReference type="Proteomes" id="UP000305398"/>
    </source>
</evidence>
<feature type="transmembrane region" description="Helical" evidence="1">
    <location>
        <begin position="29"/>
        <end position="50"/>
    </location>
</feature>